<dbReference type="Proteomes" id="UP001218218">
    <property type="component" value="Unassembled WGS sequence"/>
</dbReference>
<comment type="caution">
    <text evidence="1">The sequence shown here is derived from an EMBL/GenBank/DDBJ whole genome shotgun (WGS) entry which is preliminary data.</text>
</comment>
<evidence type="ECO:0000313" key="2">
    <source>
        <dbReference type="Proteomes" id="UP001218218"/>
    </source>
</evidence>
<gene>
    <name evidence="1" type="ORF">DFH08DRAFT_979469</name>
</gene>
<dbReference type="EMBL" id="JARIHO010000157">
    <property type="protein sequence ID" value="KAJ7300667.1"/>
    <property type="molecule type" value="Genomic_DNA"/>
</dbReference>
<reference evidence="1" key="1">
    <citation type="submission" date="2023-03" db="EMBL/GenBank/DDBJ databases">
        <title>Massive genome expansion in bonnet fungi (Mycena s.s.) driven by repeated elements and novel gene families across ecological guilds.</title>
        <authorList>
            <consortium name="Lawrence Berkeley National Laboratory"/>
            <person name="Harder C.B."/>
            <person name="Miyauchi S."/>
            <person name="Viragh M."/>
            <person name="Kuo A."/>
            <person name="Thoen E."/>
            <person name="Andreopoulos B."/>
            <person name="Lu D."/>
            <person name="Skrede I."/>
            <person name="Drula E."/>
            <person name="Henrissat B."/>
            <person name="Morin E."/>
            <person name="Kohler A."/>
            <person name="Barry K."/>
            <person name="LaButti K."/>
            <person name="Morin E."/>
            <person name="Salamov A."/>
            <person name="Lipzen A."/>
            <person name="Mereny Z."/>
            <person name="Hegedus B."/>
            <person name="Baldrian P."/>
            <person name="Stursova M."/>
            <person name="Weitz H."/>
            <person name="Taylor A."/>
            <person name="Grigoriev I.V."/>
            <person name="Nagy L.G."/>
            <person name="Martin F."/>
            <person name="Kauserud H."/>
        </authorList>
    </citation>
    <scope>NUCLEOTIDE SEQUENCE</scope>
    <source>
        <strain evidence="1">CBHHK002</strain>
    </source>
</reference>
<proteinExistence type="predicted"/>
<sequence>MTGDSTHGLYVQLTEEFRRDWHAVWEGLLAGEWSVVDGVTRKWSVAMPDLFAHAVLMRPVKLGRGRPQQRDPEERGKPIEEMTNYERSAMKAKLKGFLTDTDRMPKALIFLRRNMQMVQGNNKILGSPVNRIKITGFAASRALTRRTASVDLRTRLAEY</sequence>
<dbReference type="AlphaFoldDB" id="A0AAD6YXF1"/>
<evidence type="ECO:0000313" key="1">
    <source>
        <dbReference type="EMBL" id="KAJ7300667.1"/>
    </source>
</evidence>
<protein>
    <submittedName>
        <fullName evidence="1">Uncharacterized protein</fullName>
    </submittedName>
</protein>
<keyword evidence="2" id="KW-1185">Reference proteome</keyword>
<accession>A0AAD6YXF1</accession>
<organism evidence="1 2">
    <name type="scientific">Mycena albidolilacea</name>
    <dbReference type="NCBI Taxonomy" id="1033008"/>
    <lineage>
        <taxon>Eukaryota</taxon>
        <taxon>Fungi</taxon>
        <taxon>Dikarya</taxon>
        <taxon>Basidiomycota</taxon>
        <taxon>Agaricomycotina</taxon>
        <taxon>Agaricomycetes</taxon>
        <taxon>Agaricomycetidae</taxon>
        <taxon>Agaricales</taxon>
        <taxon>Marasmiineae</taxon>
        <taxon>Mycenaceae</taxon>
        <taxon>Mycena</taxon>
    </lineage>
</organism>
<name>A0AAD6YXF1_9AGAR</name>